<dbReference type="FunFam" id="3.30.2160.10:FF:000001">
    <property type="entry name" value="E3 ubiquitin-protein ligase NEDD4-like"/>
    <property type="match status" value="1"/>
</dbReference>
<dbReference type="InterPro" id="IPR025527">
    <property type="entry name" value="HUWE1/Rev1_UBM"/>
</dbReference>
<dbReference type="InterPro" id="IPR035983">
    <property type="entry name" value="Hect_E3_ubiquitin_ligase"/>
</dbReference>
<dbReference type="InterPro" id="IPR000569">
    <property type="entry name" value="HECT_dom"/>
</dbReference>
<dbReference type="GO" id="GO:0005737">
    <property type="term" value="C:cytoplasm"/>
    <property type="evidence" value="ECO:0007669"/>
    <property type="project" value="TreeGrafter"/>
</dbReference>
<evidence type="ECO:0000313" key="10">
    <source>
        <dbReference type="EMBL" id="KAA8495039.1"/>
    </source>
</evidence>
<dbReference type="EC" id="2.3.2.26" evidence="3"/>
<feature type="region of interest" description="Disordered" evidence="8">
    <location>
        <begin position="324"/>
        <end position="350"/>
    </location>
</feature>
<dbReference type="GO" id="GO:0000209">
    <property type="term" value="P:protein polyubiquitination"/>
    <property type="evidence" value="ECO:0007669"/>
    <property type="project" value="TreeGrafter"/>
</dbReference>
<dbReference type="SMART" id="SM00119">
    <property type="entry name" value="HECTc"/>
    <property type="match status" value="1"/>
</dbReference>
<dbReference type="FunFam" id="3.90.1750.10:FF:000003">
    <property type="entry name" value="E3 ubiquitin-protein ligase UPL1"/>
    <property type="match status" value="1"/>
</dbReference>
<gene>
    <name evidence="10" type="ORF">FVE85_3280</name>
</gene>
<keyword evidence="5 7" id="KW-0833">Ubl conjugation pathway</keyword>
<feature type="region of interest" description="Disordered" evidence="8">
    <location>
        <begin position="935"/>
        <end position="961"/>
    </location>
</feature>
<dbReference type="InterPro" id="IPR050409">
    <property type="entry name" value="E3_ubiq-protein_ligase"/>
</dbReference>
<reference evidence="11" key="1">
    <citation type="journal article" date="2019" name="Nat. Commun.">
        <title>Expansion of phycobilisome linker gene families in mesophilic red algae.</title>
        <authorList>
            <person name="Lee J."/>
            <person name="Kim D."/>
            <person name="Bhattacharya D."/>
            <person name="Yoon H.S."/>
        </authorList>
    </citation>
    <scope>NUCLEOTIDE SEQUENCE [LARGE SCALE GENOMIC DNA]</scope>
    <source>
        <strain evidence="11">CCMP 1328</strain>
    </source>
</reference>
<name>A0A5J4YU58_PORPP</name>
<dbReference type="SUPFAM" id="SSF56204">
    <property type="entry name" value="Hect, E3 ligase catalytic domain"/>
    <property type="match status" value="1"/>
</dbReference>
<feature type="compositionally biased region" description="Acidic residues" evidence="8">
    <location>
        <begin position="938"/>
        <end position="948"/>
    </location>
</feature>
<evidence type="ECO:0000256" key="1">
    <source>
        <dbReference type="ARBA" id="ARBA00000885"/>
    </source>
</evidence>
<proteinExistence type="inferred from homology"/>
<dbReference type="PROSITE" id="PS50237">
    <property type="entry name" value="HECT"/>
    <property type="match status" value="1"/>
</dbReference>
<dbReference type="GO" id="GO:0061630">
    <property type="term" value="F:ubiquitin protein ligase activity"/>
    <property type="evidence" value="ECO:0007669"/>
    <property type="project" value="UniProtKB-EC"/>
</dbReference>
<dbReference type="GO" id="GO:0006511">
    <property type="term" value="P:ubiquitin-dependent protein catabolic process"/>
    <property type="evidence" value="ECO:0007669"/>
    <property type="project" value="TreeGrafter"/>
</dbReference>
<dbReference type="Gene3D" id="3.90.1750.10">
    <property type="entry name" value="Hect, E3 ligase catalytic domains"/>
    <property type="match status" value="1"/>
</dbReference>
<dbReference type="GO" id="GO:0005634">
    <property type="term" value="C:nucleus"/>
    <property type="evidence" value="ECO:0007669"/>
    <property type="project" value="TreeGrafter"/>
</dbReference>
<sequence>MDTSGGGDNTSRTEAQADSEDLVVSTAHPAALHHESDNNVGAAVLRRANELGVSLDAPAVEDPTVVQDVTRETGIDPTFLAALPEDVRREVIGAHFDRLISTSSLRGSDGVMANPNLSTELNISSASSAMNEALTGNSVSLGRDFLHALPPDIRTEILEAEVRILSVHNNQVPSNADASGGGNASAVVIDRGDGSAQAPATGTNRTSEVASPVADANAVFFSSLPDDLRREILATSDDSFISSLPPALAEEARHLQGQRNAGMRGSLLGIAASLGNGTASGTTELGLPALVGSAPNRVHRRLGSTDFGALYGIMDNADDLSALLRGRPQGRNHGDESGGNGNDRHRDPSSVTTVYRLRARSSGLTGSFRSALAMNGGRGGGYGRRTAGLLGASNVTDAYDPMLADYGRPGSSSAQFRTSTSGMTDRNMYNHWLTSLEQHQRYPFPLAIQPDSERAPRIGDLVTRIFNGDSAGLRVNAGSGHVNGIEHAHRSPGRRAPAISGSNVKRHGEAGDDAPTQRVKEFMSEEAVVCMLSLLFQPGSFSRASSSGRSNSFSMISVNRVLLFVSENERLCRFVLVVLMELVEVLLGIPQEEMVEGALPFLLHEKIRLSTAAGLNAHVVSERAVVAQRALDLIHHLIMYNESAVRQLFSEDISSEKGDRMASNTMFVRLLRLLEPRFSGGGPSASGFWSSLDTLISIISHASSCPALTISPEKVQKSTQSDAGPAEATSSKASSGGRVTSQDGNAPPQFSIAVPMLNAQEVRNLVSVLGWTACSEKTLHRVEKVLKRLCCICDGDPPNLNPNGVVAARVLKRELCALADRIGIEYDRFRTRFCNASGSSSSGSEDANTFAVRHELIRGFASDAHEHEVQFLRFAKTFASLDEHAAFAKLVAAHDDDDNDAKDDFLLDSLWEKLGQVLEILESSGIDPYKSLASFDVSDGEGDGEGDDNRDKKGKKSDAVPALSRVSPVMEAFFVMQEHRLRRSSFDNAPDSGSGTLLNPVEGQDEKAQRKSADDSKFDAFVDTHRAAINALLRLRPGLLEGSMKCVLEHPQHLDFENKRAYFRSQIRRQRASAPPVSSLRIHVRREQVFEDSYHQLRLKSAAEMKGHLHVEFVGEEGIDVGGVTREWYAILARRIFDPNHALFVRSAAKTATYQPNTLSYVNEDHLAFFRFVGRIFAKAIYDGALLDAYFTRSFYKHILGVKPSLHDLEPVDPDYYKSMVWILENDITDVFGEGDLTMSAEYDEFGANRVVDLIPNGRHVAVTNENKRAYVQHVTDLRLTKAIEKQIEHFLAGFYDIVPREQIALFNECELELLMSGTPEIDVADLKANVEYSAGYSASRAQIVWFWRSVALMDKDDLARLIMFVTGTSKVPLEGFAALPGMNGGVQKFQIHRVAGDSDRLPSAHTCFNQLDLPEYSSFEKLHDRLLIAIREGAEGFGYA</sequence>
<evidence type="ECO:0000256" key="8">
    <source>
        <dbReference type="SAM" id="MobiDB-lite"/>
    </source>
</evidence>
<protein>
    <recommendedName>
        <fullName evidence="3">HECT-type E3 ubiquitin transferase</fullName>
        <ecNumber evidence="3">2.3.2.26</ecNumber>
    </recommendedName>
</protein>
<dbReference type="PANTHER" id="PTHR11254">
    <property type="entry name" value="HECT DOMAIN UBIQUITIN-PROTEIN LIGASE"/>
    <property type="match status" value="1"/>
</dbReference>
<dbReference type="CDD" id="cd00078">
    <property type="entry name" value="HECTc"/>
    <property type="match status" value="1"/>
</dbReference>
<feature type="region of interest" description="Disordered" evidence="8">
    <location>
        <begin position="1"/>
        <end position="20"/>
    </location>
</feature>
<feature type="compositionally biased region" description="Basic and acidic residues" evidence="8">
    <location>
        <begin position="1004"/>
        <end position="1014"/>
    </location>
</feature>
<evidence type="ECO:0000256" key="5">
    <source>
        <dbReference type="ARBA" id="ARBA00022786"/>
    </source>
</evidence>
<organism evidence="10 11">
    <name type="scientific">Porphyridium purpureum</name>
    <name type="common">Red alga</name>
    <name type="synonym">Porphyridium cruentum</name>
    <dbReference type="NCBI Taxonomy" id="35688"/>
    <lineage>
        <taxon>Eukaryota</taxon>
        <taxon>Rhodophyta</taxon>
        <taxon>Bangiophyceae</taxon>
        <taxon>Porphyridiales</taxon>
        <taxon>Porphyridiaceae</taxon>
        <taxon>Porphyridium</taxon>
    </lineage>
</organism>
<dbReference type="Gene3D" id="3.30.2410.10">
    <property type="entry name" value="Hect, E3 ligase catalytic domain"/>
    <property type="match status" value="1"/>
</dbReference>
<dbReference type="FunFam" id="3.30.2410.10:FF:000009">
    <property type="entry name" value="Probable E3 ubiquitin-protein ligase HECTD2"/>
    <property type="match status" value="1"/>
</dbReference>
<feature type="active site" description="Glycyl thioester intermediate" evidence="7">
    <location>
        <position position="1408"/>
    </location>
</feature>
<dbReference type="OrthoDB" id="8068875at2759"/>
<dbReference type="PANTHER" id="PTHR11254:SF67">
    <property type="entry name" value="E3 UBIQUITIN-PROTEIN LIGASE HUWE1"/>
    <property type="match status" value="1"/>
</dbReference>
<evidence type="ECO:0000256" key="3">
    <source>
        <dbReference type="ARBA" id="ARBA00012485"/>
    </source>
</evidence>
<dbReference type="Pfam" id="PF00632">
    <property type="entry name" value="HECT"/>
    <property type="match status" value="1"/>
</dbReference>
<feature type="compositionally biased region" description="Basic and acidic residues" evidence="8">
    <location>
        <begin position="332"/>
        <end position="348"/>
    </location>
</feature>
<feature type="region of interest" description="Disordered" evidence="8">
    <location>
        <begin position="713"/>
        <end position="745"/>
    </location>
</feature>
<keyword evidence="11" id="KW-1185">Reference proteome</keyword>
<dbReference type="Gene3D" id="3.30.2160.10">
    <property type="entry name" value="Hect, E3 ligase catalytic domain"/>
    <property type="match status" value="1"/>
</dbReference>
<dbReference type="Proteomes" id="UP000324585">
    <property type="component" value="Unassembled WGS sequence"/>
</dbReference>
<dbReference type="EMBL" id="VRMN01000004">
    <property type="protein sequence ID" value="KAA8495039.1"/>
    <property type="molecule type" value="Genomic_DNA"/>
</dbReference>
<feature type="compositionally biased region" description="Polar residues" evidence="8">
    <location>
        <begin position="717"/>
        <end position="744"/>
    </location>
</feature>
<comment type="similarity">
    <text evidence="6">Belongs to the UPL family. TOM1/PTR1 subfamily.</text>
</comment>
<evidence type="ECO:0000256" key="2">
    <source>
        <dbReference type="ARBA" id="ARBA00004906"/>
    </source>
</evidence>
<comment type="catalytic activity">
    <reaction evidence="1">
        <text>S-ubiquitinyl-[E2 ubiquitin-conjugating enzyme]-L-cysteine + [acceptor protein]-L-lysine = [E2 ubiquitin-conjugating enzyme]-L-cysteine + N(6)-ubiquitinyl-[acceptor protein]-L-lysine.</text>
        <dbReference type="EC" id="2.3.2.26"/>
    </reaction>
</comment>
<evidence type="ECO:0000313" key="11">
    <source>
        <dbReference type="Proteomes" id="UP000324585"/>
    </source>
</evidence>
<evidence type="ECO:0000259" key="9">
    <source>
        <dbReference type="PROSITE" id="PS50237"/>
    </source>
</evidence>
<accession>A0A5J4YU58</accession>
<evidence type="ECO:0000256" key="7">
    <source>
        <dbReference type="PROSITE-ProRule" id="PRU00104"/>
    </source>
</evidence>
<keyword evidence="4" id="KW-0808">Transferase</keyword>
<feature type="domain" description="HECT" evidence="9">
    <location>
        <begin position="1101"/>
        <end position="1441"/>
    </location>
</feature>
<comment type="pathway">
    <text evidence="2">Protein modification; protein ubiquitination.</text>
</comment>
<dbReference type="Pfam" id="PF14377">
    <property type="entry name" value="UBM"/>
    <property type="match status" value="3"/>
</dbReference>
<evidence type="ECO:0000256" key="4">
    <source>
        <dbReference type="ARBA" id="ARBA00022679"/>
    </source>
</evidence>
<evidence type="ECO:0000256" key="6">
    <source>
        <dbReference type="ARBA" id="ARBA00034494"/>
    </source>
</evidence>
<feature type="region of interest" description="Disordered" evidence="8">
    <location>
        <begin position="985"/>
        <end position="1014"/>
    </location>
</feature>
<feature type="region of interest" description="Disordered" evidence="8">
    <location>
        <begin position="486"/>
        <end position="513"/>
    </location>
</feature>
<comment type="caution">
    <text evidence="10">The sequence shown here is derived from an EMBL/GenBank/DDBJ whole genome shotgun (WGS) entry which is preliminary data.</text>
</comment>